<protein>
    <submittedName>
        <fullName evidence="1">Uncharacterized protein</fullName>
    </submittedName>
</protein>
<dbReference type="RefSeq" id="WP_158435235.1">
    <property type="nucleotide sequence ID" value="NZ_CP007536.1"/>
</dbReference>
<gene>
    <name evidence="1" type="ORF">NVIE_026280</name>
</gene>
<evidence type="ECO:0000313" key="2">
    <source>
        <dbReference type="Proteomes" id="UP000027093"/>
    </source>
</evidence>
<proteinExistence type="predicted"/>
<name>A0A060HV38_9ARCH</name>
<evidence type="ECO:0000313" key="1">
    <source>
        <dbReference type="EMBL" id="AIC16897.1"/>
    </source>
</evidence>
<accession>A0A060HV38</accession>
<reference evidence="1 2" key="1">
    <citation type="journal article" date="2014" name="Int. J. Syst. Evol. Microbiol.">
        <title>Nitrososphaera viennensis gen. nov., sp. nov., an aerobic and mesophilic, ammonia-oxidizing archaeon from soil and a member of the archaeal phylum Thaumarchaeota.</title>
        <authorList>
            <person name="Stieglmeier M."/>
            <person name="Klingl A."/>
            <person name="Alves R.J."/>
            <person name="Rittmann S.K."/>
            <person name="Melcher M."/>
            <person name="Leisch N."/>
            <person name="Schleper C."/>
        </authorList>
    </citation>
    <scope>NUCLEOTIDE SEQUENCE [LARGE SCALE GENOMIC DNA]</scope>
    <source>
        <strain evidence="1">EN76</strain>
    </source>
</reference>
<keyword evidence="2" id="KW-1185">Reference proteome</keyword>
<dbReference type="AlphaFoldDB" id="A0A060HV38"/>
<organism evidence="1 2">
    <name type="scientific">Nitrososphaera viennensis EN76</name>
    <dbReference type="NCBI Taxonomy" id="926571"/>
    <lineage>
        <taxon>Archaea</taxon>
        <taxon>Nitrososphaerota</taxon>
        <taxon>Nitrososphaeria</taxon>
        <taxon>Nitrososphaerales</taxon>
        <taxon>Nitrososphaeraceae</taxon>
        <taxon>Nitrososphaera</taxon>
    </lineage>
</organism>
<dbReference type="KEGG" id="nvn:NVIE_026280"/>
<dbReference type="EMBL" id="CP007536">
    <property type="protein sequence ID" value="AIC16897.1"/>
    <property type="molecule type" value="Genomic_DNA"/>
</dbReference>
<dbReference type="GeneID" id="74947864"/>
<dbReference type="Proteomes" id="UP000027093">
    <property type="component" value="Chromosome"/>
</dbReference>
<dbReference type="HOGENOM" id="CLU_3163264_0_0_2"/>
<sequence>MPAGIVAGLLVLFAGSLFNVLPEVRASPGQHIYVVGIKAEAEAKDPD</sequence>